<dbReference type="Proteomes" id="UP000252004">
    <property type="component" value="Chromosome"/>
</dbReference>
<gene>
    <name evidence="4" type="ORF">C0216_28355</name>
</gene>
<dbReference type="InterPro" id="IPR001254">
    <property type="entry name" value="Trypsin_dom"/>
</dbReference>
<dbReference type="Gene3D" id="2.40.10.10">
    <property type="entry name" value="Trypsin-like serine proteases"/>
    <property type="match status" value="1"/>
</dbReference>
<dbReference type="RefSeq" id="WP_114057995.1">
    <property type="nucleotide sequence ID" value="NZ_CP030862.1"/>
</dbReference>
<dbReference type="SUPFAM" id="SSF50494">
    <property type="entry name" value="Trypsin-like serine proteases"/>
    <property type="match status" value="1"/>
</dbReference>
<dbReference type="OrthoDB" id="9815928at2"/>
<dbReference type="InterPro" id="IPR009003">
    <property type="entry name" value="Peptidase_S1_PA"/>
</dbReference>
<dbReference type="InterPro" id="IPR028994">
    <property type="entry name" value="Integrin_alpha_N"/>
</dbReference>
<dbReference type="GO" id="GO:0004252">
    <property type="term" value="F:serine-type endopeptidase activity"/>
    <property type="evidence" value="ECO:0007669"/>
    <property type="project" value="InterPro"/>
</dbReference>
<name>A0A344U7F1_9ACTN</name>
<feature type="domain" description="Peptidase S1" evidence="3">
    <location>
        <begin position="21"/>
        <end position="245"/>
    </location>
</feature>
<evidence type="ECO:0000256" key="2">
    <source>
        <dbReference type="SAM" id="SignalP"/>
    </source>
</evidence>
<dbReference type="Pfam" id="PF00089">
    <property type="entry name" value="Trypsin"/>
    <property type="match status" value="1"/>
</dbReference>
<dbReference type="InterPro" id="IPR013517">
    <property type="entry name" value="FG-GAP"/>
</dbReference>
<dbReference type="InterPro" id="IPR001314">
    <property type="entry name" value="Peptidase_S1A"/>
</dbReference>
<dbReference type="SMART" id="SM00020">
    <property type="entry name" value="Tryp_SPc"/>
    <property type="match status" value="1"/>
</dbReference>
<feature type="chain" id="PRO_5017006081" evidence="2">
    <location>
        <begin position="34"/>
        <end position="513"/>
    </location>
</feature>
<sequence>MSALRPHPTRTTSLVVTATAVAAGLAVVAPAHALTGPEAPSGQYAPVVKLNIGDEANARGCTGTLVDQWWVATAASCFAAHPGEQVPAGAPALQATVTLANGETREITELAPRAERDLVLARLVLPARDAATAKVSATLPAAGGDLTAAGFGRTKTEWVPDKLHTGTFSLDSATATTLAITGKGTDAVCKGDTGGPLLNAAGELVAVNSRSWQGGCLGSNPAETRTGAIAARTDDLTQWIAKTIEPRRSAAANEVGGSDQVRWADWNGDGKPDYISIAGNGNVSVWLNRGPNAWQGIGRVATGTTTDRSRIRLADFDGDGKADYWAINPNGSVNVHINRGGDGAGGWQNLGIVATGVTTKQDQIRFADWDGDGRSDFLTIADNGNVNVWLNRGPNAWQGIGRVATGTTTDRSRIRLADFDGDGKADYWAINPNGSVNVHINRGGDVGGGWTNIGQVASGVTTEHNRVHFADFDGDTHADYLLRSSGTSTAYSVWLGNGQVNAWNGLGQIASGV</sequence>
<feature type="signal peptide" evidence="2">
    <location>
        <begin position="1"/>
        <end position="33"/>
    </location>
</feature>
<dbReference type="AlphaFoldDB" id="A0A344U7F1"/>
<dbReference type="PANTHER" id="PTHR46580">
    <property type="entry name" value="SENSOR KINASE-RELATED"/>
    <property type="match status" value="1"/>
</dbReference>
<protein>
    <submittedName>
        <fullName evidence="4">Fusidic acid esterase FusH</fullName>
    </submittedName>
</protein>
<accession>A0A344U7F1</accession>
<dbReference type="GO" id="GO:0006508">
    <property type="term" value="P:proteolysis"/>
    <property type="evidence" value="ECO:0007669"/>
    <property type="project" value="InterPro"/>
</dbReference>
<dbReference type="PROSITE" id="PS50240">
    <property type="entry name" value="TRYPSIN_DOM"/>
    <property type="match status" value="1"/>
</dbReference>
<evidence type="ECO:0000256" key="1">
    <source>
        <dbReference type="ARBA" id="ARBA00022729"/>
    </source>
</evidence>
<dbReference type="PANTHER" id="PTHR46580:SF4">
    <property type="entry name" value="ATP_GTP-BINDING PROTEIN"/>
    <property type="match status" value="1"/>
</dbReference>
<dbReference type="KEGG" id="sgz:C0216_28355"/>
<dbReference type="InterPro" id="IPR043504">
    <property type="entry name" value="Peptidase_S1_PA_chymotrypsin"/>
</dbReference>
<dbReference type="PRINTS" id="PR00722">
    <property type="entry name" value="CHYMOTRYPSIN"/>
</dbReference>
<evidence type="ECO:0000259" key="3">
    <source>
        <dbReference type="PROSITE" id="PS50240"/>
    </source>
</evidence>
<evidence type="ECO:0000313" key="4">
    <source>
        <dbReference type="EMBL" id="AXE26822.1"/>
    </source>
</evidence>
<reference evidence="4 5" key="1">
    <citation type="submission" date="2018-01" db="EMBL/GenBank/DDBJ databases">
        <title>Draft genome Sequence of streptomyces globosus LZH-48.</title>
        <authorList>
            <person name="Ran K."/>
            <person name="Li Z."/>
            <person name="Wei S."/>
            <person name="Dong R."/>
        </authorList>
    </citation>
    <scope>NUCLEOTIDE SEQUENCE [LARGE SCALE GENOMIC DNA]</scope>
    <source>
        <strain evidence="4 5">LZH-48</strain>
    </source>
</reference>
<dbReference type="Pfam" id="PF13517">
    <property type="entry name" value="FG-GAP_3"/>
    <property type="match status" value="2"/>
</dbReference>
<dbReference type="EMBL" id="CP030862">
    <property type="protein sequence ID" value="AXE26822.1"/>
    <property type="molecule type" value="Genomic_DNA"/>
</dbReference>
<dbReference type="SUPFAM" id="SSF69318">
    <property type="entry name" value="Integrin alpha N-terminal domain"/>
    <property type="match status" value="1"/>
</dbReference>
<organism evidence="4 5">
    <name type="scientific">Streptomyces globosus</name>
    <dbReference type="NCBI Taxonomy" id="68209"/>
    <lineage>
        <taxon>Bacteria</taxon>
        <taxon>Bacillati</taxon>
        <taxon>Actinomycetota</taxon>
        <taxon>Actinomycetes</taxon>
        <taxon>Kitasatosporales</taxon>
        <taxon>Streptomycetaceae</taxon>
        <taxon>Streptomyces</taxon>
    </lineage>
</organism>
<keyword evidence="5" id="KW-1185">Reference proteome</keyword>
<proteinExistence type="predicted"/>
<evidence type="ECO:0000313" key="5">
    <source>
        <dbReference type="Proteomes" id="UP000252004"/>
    </source>
</evidence>
<keyword evidence="1 2" id="KW-0732">Signal</keyword>